<proteinExistence type="predicted"/>
<dbReference type="EMBL" id="RBNJ01016174">
    <property type="protein sequence ID" value="RUS24389.1"/>
    <property type="molecule type" value="Genomic_DNA"/>
</dbReference>
<reference evidence="1 2" key="1">
    <citation type="journal article" date="2018" name="New Phytol.">
        <title>Phylogenomics of Endogonaceae and evolution of mycorrhizas within Mucoromycota.</title>
        <authorList>
            <person name="Chang Y."/>
            <person name="Desiro A."/>
            <person name="Na H."/>
            <person name="Sandor L."/>
            <person name="Lipzen A."/>
            <person name="Clum A."/>
            <person name="Barry K."/>
            <person name="Grigoriev I.V."/>
            <person name="Martin F.M."/>
            <person name="Stajich J.E."/>
            <person name="Smith M.E."/>
            <person name="Bonito G."/>
            <person name="Spatafora J.W."/>
        </authorList>
    </citation>
    <scope>NUCLEOTIDE SEQUENCE [LARGE SCALE GENOMIC DNA]</scope>
    <source>
        <strain evidence="1 2">AD002</strain>
    </source>
</reference>
<comment type="caution">
    <text evidence="1">The sequence shown here is derived from an EMBL/GenBank/DDBJ whole genome shotgun (WGS) entry which is preliminary data.</text>
</comment>
<sequence>MDAISVVKYTPALMTDIPVFDTSTATWAILNATGDIPAPRRSHTAVLVVHITIAESVSSLPKIHQIGFIQQAQIVLPLSYAAVSWLTG</sequence>
<dbReference type="AlphaFoldDB" id="A0A433Q3K2"/>
<dbReference type="Proteomes" id="UP000274822">
    <property type="component" value="Unassembled WGS sequence"/>
</dbReference>
<gene>
    <name evidence="1" type="ORF">BC938DRAFT_473660</name>
</gene>
<keyword evidence="2" id="KW-1185">Reference proteome</keyword>
<evidence type="ECO:0000313" key="2">
    <source>
        <dbReference type="Proteomes" id="UP000274822"/>
    </source>
</evidence>
<evidence type="ECO:0000313" key="1">
    <source>
        <dbReference type="EMBL" id="RUS24389.1"/>
    </source>
</evidence>
<name>A0A433Q3K2_9FUNG</name>
<accession>A0A433Q3K2</accession>
<protein>
    <submittedName>
        <fullName evidence="1">Uncharacterized protein</fullName>
    </submittedName>
</protein>
<organism evidence="1 2">
    <name type="scientific">Jimgerdemannia flammicorona</name>
    <dbReference type="NCBI Taxonomy" id="994334"/>
    <lineage>
        <taxon>Eukaryota</taxon>
        <taxon>Fungi</taxon>
        <taxon>Fungi incertae sedis</taxon>
        <taxon>Mucoromycota</taxon>
        <taxon>Mucoromycotina</taxon>
        <taxon>Endogonomycetes</taxon>
        <taxon>Endogonales</taxon>
        <taxon>Endogonaceae</taxon>
        <taxon>Jimgerdemannia</taxon>
    </lineage>
</organism>